<reference evidence="30 31" key="1">
    <citation type="submission" date="2013-11" db="EMBL/GenBank/DDBJ databases">
        <title>The Damaraland mole rat (Fukomys damarensis) genome and evolution of African mole rats.</title>
        <authorList>
            <person name="Gladyshev V.N."/>
            <person name="Fang X."/>
        </authorList>
    </citation>
    <scope>NUCLEOTIDE SEQUENCE [LARGE SCALE GENOMIC DNA]</scope>
    <source>
        <tissue evidence="30">Liver</tissue>
    </source>
</reference>
<dbReference type="PROSITE" id="PS00865">
    <property type="entry name" value="UBIQUITIN_ACTIVAT_2"/>
    <property type="match status" value="1"/>
</dbReference>
<dbReference type="SMART" id="SM00360">
    <property type="entry name" value="RRM"/>
    <property type="match status" value="2"/>
</dbReference>
<dbReference type="PANTHER" id="PTHR13948:SF4">
    <property type="entry name" value="RNA-BINDING PROTEIN 10"/>
    <property type="match status" value="1"/>
</dbReference>
<evidence type="ECO:0000256" key="13">
    <source>
        <dbReference type="ARBA" id="ARBA00022840"/>
    </source>
</evidence>
<dbReference type="GO" id="GO:0003723">
    <property type="term" value="F:RNA binding"/>
    <property type="evidence" value="ECO:0007669"/>
    <property type="project" value="UniProtKB-UniRule"/>
</dbReference>
<feature type="region of interest" description="Disordered" evidence="25">
    <location>
        <begin position="1012"/>
        <end position="1062"/>
    </location>
</feature>
<feature type="compositionally biased region" description="Basic and acidic residues" evidence="25">
    <location>
        <begin position="163"/>
        <end position="176"/>
    </location>
</feature>
<evidence type="ECO:0000256" key="20">
    <source>
        <dbReference type="ARBA" id="ARBA00093437"/>
    </source>
</evidence>
<feature type="compositionally biased region" description="Basic and acidic residues" evidence="25">
    <location>
        <begin position="86"/>
        <end position="110"/>
    </location>
</feature>
<evidence type="ECO:0000256" key="16">
    <source>
        <dbReference type="ARBA" id="ARBA00030371"/>
    </source>
</evidence>
<dbReference type="FunFam" id="3.30.70.330:FF:000114">
    <property type="entry name" value="RNA-binding protein 10 isoform X1"/>
    <property type="match status" value="1"/>
</dbReference>
<dbReference type="SUPFAM" id="SSF90209">
    <property type="entry name" value="Ran binding protein zinc finger-like"/>
    <property type="match status" value="1"/>
</dbReference>
<dbReference type="SUPFAM" id="SSF54928">
    <property type="entry name" value="RNA-binding domain, RBD"/>
    <property type="match status" value="2"/>
</dbReference>
<dbReference type="FunFam" id="3.10.290.60:FF:000002">
    <property type="entry name" value="Ubiquitin-like modifier-activating enzyme 1"/>
    <property type="match status" value="1"/>
</dbReference>
<dbReference type="Gene3D" id="2.40.30.180">
    <property type="entry name" value="Ubiquitin-activating enzyme E1, FCCH domain"/>
    <property type="match status" value="1"/>
</dbReference>
<evidence type="ECO:0000256" key="9">
    <source>
        <dbReference type="ARBA" id="ARBA00022741"/>
    </source>
</evidence>
<dbReference type="Pfam" id="PF01585">
    <property type="entry name" value="G-patch"/>
    <property type="match status" value="1"/>
</dbReference>
<dbReference type="InterPro" id="IPR035618">
    <property type="entry name" value="RBM10_OCRE"/>
</dbReference>
<feature type="compositionally biased region" description="Basic and acidic residues" evidence="25">
    <location>
        <begin position="25"/>
        <end position="35"/>
    </location>
</feature>
<dbReference type="InterPro" id="IPR033127">
    <property type="entry name" value="UBQ-activ_enz_E1_Cys_AS"/>
</dbReference>
<evidence type="ECO:0000259" key="28">
    <source>
        <dbReference type="PROSITE" id="PS50174"/>
    </source>
</evidence>
<dbReference type="Gene3D" id="3.40.50.12550">
    <property type="entry name" value="Ubiquitin-activating enzyme E1, inactive adenylation domain, subdomain 2"/>
    <property type="match status" value="1"/>
</dbReference>
<evidence type="ECO:0000256" key="25">
    <source>
        <dbReference type="SAM" id="MobiDB-lite"/>
    </source>
</evidence>
<dbReference type="GO" id="GO:0005524">
    <property type="term" value="F:ATP binding"/>
    <property type="evidence" value="ECO:0007669"/>
    <property type="project" value="UniProtKB-KW"/>
</dbReference>
<dbReference type="EC" id="6.2.1.45" evidence="5"/>
<dbReference type="FunFam" id="4.10.1060.10:FF:000005">
    <property type="entry name" value="RNA-binding protein 10 isoform X2"/>
    <property type="match status" value="1"/>
</dbReference>
<comment type="pathway">
    <text evidence="3">Protein modification; protein ubiquitination.</text>
</comment>
<dbReference type="Pfam" id="PF00641">
    <property type="entry name" value="Zn_ribbon_RanBP"/>
    <property type="match status" value="1"/>
</dbReference>
<evidence type="ECO:0000256" key="3">
    <source>
        <dbReference type="ARBA" id="ARBA00004906"/>
    </source>
</evidence>
<sequence>MPGSPPLTARAEKVSVDAGRGGGESLREASPRLADHGGSSGGGWEVKRSQRLRRGPSSPRRAYQDMEYERRGGRGDRTGRYGATDRSQDDGGETRSRDHDYRDMDYRSYPREYGSQEGKHDYDDSSEEQSAEDSYEASPGSETQRRRRRRHRHSPTGPPGFPRDGDYRDQDYRTEQGEEEEEEEDEEEEEKASNIVMLRMLPQAATEDDIRGQLQSHGVQAREVRLMRNKSSGQSRGFAFVEFSHLQDATRWMEANQHSLNILGQKVSMHYSDPKPKINEDWLCNKCGVQNFKRREKCFKCGVPKSEAEQKLPLGTRLDPQALPLGGRELSQGLLPLPQPYQAQGVLASQALSQGSEPSSENANDTIILRNLNPHSTMDSILGALAPYAVLSSSNVRVIKDKQTQLNRGFAFIQLSTIVEAAQLLQILQALHPPLTIDGKTINVEFAKGSKRDMASNEGSRINAASVASTAIAAAQWAISQASQGGEGAWAAPEEPPVDYSYYQQDEGYGSSQGTDSLYAHGYLKGNKGPGITGTKGDPAGAGPEASLESGADSVSLQAFSRAQPGAAPGLYQQSAAEASSSQGTAANSQSYTIMSPAVLKSELQSPTHPSSTLPPATSPTAQESYSQYPVPDVSTYQYDETSGYYYDPQTGLYYDPNSQAMGQLRESWNGYYYNAQSQQYLYWDGERRTYIPALEQSADGHKETGAPSKEGKEKKEKHKTKTAQQIAKDMERWARSLNKQKENFKNSFQPISSLRDDERRESATADAGYAILEKKGALAERQHTSMDLPKLASDDRPSPPRGLVAAYSGESDSEEEQERGGPEREEKLTDWQKLACLLCRRQFPSKEALIRHQQLSGLHKQNLEIHRRAHLSENELEALEKNDMEQMKYRDRAAERREKYGIPEPPEPKRRKYGGISTASVDFEQPTRDGLGSDNIGSRMLQAMGWKEGSGLGRKKQGIVTPIEAQTRVRGSGLGARGSSYGVTSTESYKETLHKTMVTRFNEAHNPIGQVSPAFQMSSSPLSKKRRVSGPDPKPGSNCSPAQSVLSKVPSVPTNGMAKNGSEADIDEGLYSRQLYVLGHEAMKRLQTSSVLVSGLRGLGVEIAKNIILGGVKAVTLHDQGTAQWADLSSQFYLREEDIGKNRAEVTQPRLAELNSYVPVTAYTGPLVEDFLSGFQVVVLTNSPLEDQLRVGAVCHSHGIKLVVADTRGLFGQLFCDFGEEMVLTDSNGEQPLSAMLSMVTKDNPGVVTCLDEARHGFESGDFVSFSEVQGMTELNGNQPIEIKVLGPYTFSICDTSNFSDYIRGGIVSQIKVPKKISFRSLPASLAEPEFVMTDFAKYSRPAQLHIGFQALHQFCAQHSRPPRPRSEEDATKLVALAQAVNARALPAVQQDTLDEDLIRNLAYVAAGDLAPINAFIGGLAAQEVMKACSGKFMPIMQWLYFDALECLPEDKEALTEEKCLPHQNRYDGQVAVFGSALQEKLGKQKYFLVGAGAIGCELLKNFAMIGLGCGEGGEVIVTDMDTIEKSNLNRQFLFRPWDVTKLKSDTAAAAVRQMNPHIRVTSHQNRVGPDTERIYDDDFFQNLDGVANALDNVDARMYMDRRCVYYRKPLLESGTLGTKGNVQVVIPFLTESYSSSQDPPEKSIPICTLKNFPNAIEHTLQWARDEFEGLFKQPAENVNQYLTDPKFVERTLRLAGTQPLEVLEALQRSLVLQRPQTWADCVTWACHHWHTQYSNNIRQLLHNFPPEQLTSSGAPFWSGPKRCPHPLTFDVTNPLHLDYVMAAANLFAQTYGLMGSQDRAAVATLLQSVRVPEFTPKSGVKIHVSDQELQSANASVDDSRLEELKATLPSPDKLPGFKMYPIDFEKDDDNNFHMDFIVAASNLRAENYDISPADRHKSKLIAGKIIPAIATTTAAVVGLVCLELYKVVQGHRKLDSYKNGFLNLALPFFGFSEPLAAPRHQYYDQDWTLWDRFEVQGLQPNGEEMTLKQFLDYFKIEHKLEITMLSQGVSMLYSFFMPAAKLKERLDQPMTEIVSRVSKRKLGRHVRALVLELCCNDESGEDVEVPYVRYAIR</sequence>
<keyword evidence="9 24" id="KW-0547">Nucleotide-binding</keyword>
<evidence type="ECO:0000256" key="8">
    <source>
        <dbReference type="ARBA" id="ARBA00022737"/>
    </source>
</evidence>
<dbReference type="InterPro" id="IPR018965">
    <property type="entry name" value="Ub-activating_enz_E1_C"/>
</dbReference>
<name>A0A091CZ08_FUKDA</name>
<feature type="domain" description="RRM" evidence="26">
    <location>
        <begin position="365"/>
        <end position="449"/>
    </location>
</feature>
<feature type="compositionally biased region" description="Acidic residues" evidence="25">
    <location>
        <begin position="177"/>
        <end position="190"/>
    </location>
</feature>
<dbReference type="InterPro" id="IPR042063">
    <property type="entry name" value="Ubi_acti_E1_SCCH"/>
</dbReference>
<proteinExistence type="inferred from homology"/>
<dbReference type="Pfam" id="PF09358">
    <property type="entry name" value="E1_UFD"/>
    <property type="match status" value="1"/>
</dbReference>
<dbReference type="NCBIfam" id="TIGR01408">
    <property type="entry name" value="Ube1"/>
    <property type="match status" value="1"/>
</dbReference>
<evidence type="ECO:0000313" key="31">
    <source>
        <dbReference type="Proteomes" id="UP000028990"/>
    </source>
</evidence>
<dbReference type="InterPro" id="IPR032418">
    <property type="entry name" value="E1_FCCH"/>
</dbReference>
<dbReference type="InterPro" id="IPR000504">
    <property type="entry name" value="RRM_dom"/>
</dbReference>
<dbReference type="STRING" id="885580.ENSFDAP00000022198"/>
<dbReference type="PROSITE" id="PS00536">
    <property type="entry name" value="UBIQUITIN_ACTIVAT_1"/>
    <property type="match status" value="1"/>
</dbReference>
<dbReference type="Pfam" id="PF16191">
    <property type="entry name" value="E1_4HB"/>
    <property type="match status" value="1"/>
</dbReference>
<dbReference type="InterPro" id="IPR032420">
    <property type="entry name" value="E1_4HB"/>
</dbReference>
<feature type="region of interest" description="Disordered" evidence="25">
    <location>
        <begin position="530"/>
        <end position="555"/>
    </location>
</feature>
<keyword evidence="7" id="KW-0479">Metal-binding</keyword>
<dbReference type="PROSITE" id="PS01358">
    <property type="entry name" value="ZF_RANBP2_1"/>
    <property type="match status" value="1"/>
</dbReference>
<feature type="domain" description="RanBP2-type" evidence="29">
    <location>
        <begin position="277"/>
        <end position="307"/>
    </location>
</feature>
<keyword evidence="31" id="KW-1185">Reference proteome</keyword>
<feature type="domain" description="RRM" evidence="26">
    <location>
        <begin position="194"/>
        <end position="274"/>
    </location>
</feature>
<keyword evidence="14 21" id="KW-0694">RNA-binding</keyword>
<feature type="compositionally biased region" description="Basic and acidic residues" evidence="25">
    <location>
        <begin position="62"/>
        <end position="79"/>
    </location>
</feature>
<evidence type="ECO:0000256" key="6">
    <source>
        <dbReference type="ARBA" id="ARBA00022598"/>
    </source>
</evidence>
<dbReference type="PROSITE" id="PS50199">
    <property type="entry name" value="ZF_RANBP2_2"/>
    <property type="match status" value="1"/>
</dbReference>
<dbReference type="GO" id="GO:0004839">
    <property type="term" value="F:ubiquitin activating enzyme activity"/>
    <property type="evidence" value="ECO:0007669"/>
    <property type="project" value="UniProtKB-EC"/>
</dbReference>
<dbReference type="CDD" id="cd12754">
    <property type="entry name" value="RRM2_RBM10"/>
    <property type="match status" value="1"/>
</dbReference>
<dbReference type="FunFam" id="3.30.70.330:FF:000110">
    <property type="entry name" value="RNA-binding protein 10 isoform X1"/>
    <property type="match status" value="1"/>
</dbReference>
<dbReference type="InterPro" id="IPR035979">
    <property type="entry name" value="RBD_domain_sf"/>
</dbReference>
<dbReference type="PROSITE" id="PS50157">
    <property type="entry name" value="ZINC_FINGER_C2H2_2"/>
    <property type="match status" value="1"/>
</dbReference>
<dbReference type="SMART" id="SM00547">
    <property type="entry name" value="ZnF_RBZ"/>
    <property type="match status" value="1"/>
</dbReference>
<dbReference type="InterPro" id="IPR012677">
    <property type="entry name" value="Nucleotide-bd_a/b_plait_sf"/>
</dbReference>
<dbReference type="PROSITE" id="PS50102">
    <property type="entry name" value="RRM"/>
    <property type="match status" value="2"/>
</dbReference>
<keyword evidence="10 22" id="KW-0863">Zinc-finger</keyword>
<evidence type="ECO:0000256" key="15">
    <source>
        <dbReference type="ARBA" id="ARBA00023242"/>
    </source>
</evidence>
<keyword evidence="12" id="KW-0862">Zinc</keyword>
<comment type="catalytic activity">
    <reaction evidence="1">
        <text>ATP + ubiquitin + [E1 ubiquitin-activating enzyme]-L-cysteine = AMP + diphosphate + S-ubiquitinyl-[E1 ubiquitin-activating enzyme]-L-cysteine.</text>
        <dbReference type="EC" id="6.2.1.45"/>
    </reaction>
</comment>
<dbReference type="FunFam" id="3.40.50.720:FF:000015">
    <property type="entry name" value="Ubiquitin-activating enzyme E1 1"/>
    <property type="match status" value="1"/>
</dbReference>
<dbReference type="PANTHER" id="PTHR13948">
    <property type="entry name" value="RNA-BINDING PROTEIN"/>
    <property type="match status" value="1"/>
</dbReference>
<dbReference type="InterPro" id="IPR035985">
    <property type="entry name" value="Ubiquitin-activating_enz"/>
</dbReference>
<evidence type="ECO:0000256" key="21">
    <source>
        <dbReference type="PROSITE-ProRule" id="PRU00176"/>
    </source>
</evidence>
<dbReference type="SUPFAM" id="SSF69572">
    <property type="entry name" value="Activating enzymes of the ubiquitin-like proteins"/>
    <property type="match status" value="2"/>
</dbReference>
<evidence type="ECO:0000256" key="5">
    <source>
        <dbReference type="ARBA" id="ARBA00012990"/>
    </source>
</evidence>
<feature type="domain" description="G-patch" evidence="28">
    <location>
        <begin position="934"/>
        <end position="980"/>
    </location>
</feature>
<dbReference type="FunFam" id="1.10.10.2660:FF:000001">
    <property type="entry name" value="Ubiquitin-activating enzyme E1 1"/>
    <property type="match status" value="1"/>
</dbReference>
<dbReference type="Gene3D" id="3.50.50.80">
    <property type="entry name" value="Ubiquitin-activating enzyme E1, inactive adenylation domain, subdomain 1"/>
    <property type="match status" value="1"/>
</dbReference>
<dbReference type="InterPro" id="IPR038252">
    <property type="entry name" value="UBA_E1_C_sf"/>
</dbReference>
<keyword evidence="15" id="KW-0539">Nucleus</keyword>
<dbReference type="InterPro" id="IPR000594">
    <property type="entry name" value="ThiF_NAD_FAD-bd"/>
</dbReference>
<feature type="compositionally biased region" description="Low complexity" evidence="25">
    <location>
        <begin position="606"/>
        <end position="621"/>
    </location>
</feature>
<evidence type="ECO:0000256" key="18">
    <source>
        <dbReference type="ARBA" id="ARBA00067853"/>
    </source>
</evidence>
<dbReference type="InterPro" id="IPR001876">
    <property type="entry name" value="Znf_RanBP2"/>
</dbReference>
<evidence type="ECO:0000256" key="24">
    <source>
        <dbReference type="RuleBase" id="RU000519"/>
    </source>
</evidence>
<dbReference type="InterPro" id="IPR042449">
    <property type="entry name" value="Ub-E1_IAD_1"/>
</dbReference>
<dbReference type="GO" id="GO:0005634">
    <property type="term" value="C:nucleus"/>
    <property type="evidence" value="ECO:0007669"/>
    <property type="project" value="UniProtKB-SubCell"/>
</dbReference>
<evidence type="ECO:0000259" key="26">
    <source>
        <dbReference type="PROSITE" id="PS50102"/>
    </source>
</evidence>
<comment type="subcellular location">
    <subcellularLocation>
        <location evidence="2">Nucleus</location>
    </subcellularLocation>
</comment>
<feature type="compositionally biased region" description="Basic and acidic residues" evidence="25">
    <location>
        <begin position="699"/>
        <end position="715"/>
    </location>
</feature>
<evidence type="ECO:0000256" key="17">
    <source>
        <dbReference type="ARBA" id="ARBA00065703"/>
    </source>
</evidence>
<dbReference type="InterPro" id="IPR041591">
    <property type="entry name" value="OCRE"/>
</dbReference>
<dbReference type="PROSITE" id="PS50174">
    <property type="entry name" value="G_PATCH"/>
    <property type="match status" value="1"/>
</dbReference>
<keyword evidence="6 24" id="KW-0436">Ligase</keyword>
<feature type="region of interest" description="Disordered" evidence="25">
    <location>
        <begin position="788"/>
        <end position="829"/>
    </location>
</feature>
<comment type="function">
    <text evidence="20">Binds to ssRNA containing the consensus sequence 5'-AGGUAA-3'. May be involved in post-transcriptional processing, most probably in mRNA splicing. Binds to RNA homopolymers, with a preference for poly(G) and poly(U) and little for poly(A). May bind to specific miRNA hairpins.</text>
</comment>
<dbReference type="GO" id="GO:0008270">
    <property type="term" value="F:zinc ion binding"/>
    <property type="evidence" value="ECO:0007669"/>
    <property type="project" value="UniProtKB-KW"/>
</dbReference>
<dbReference type="Proteomes" id="UP000028990">
    <property type="component" value="Unassembled WGS sequence"/>
</dbReference>
<evidence type="ECO:0000256" key="14">
    <source>
        <dbReference type="ARBA" id="ARBA00022884"/>
    </source>
</evidence>
<dbReference type="CDD" id="cd01491">
    <property type="entry name" value="Ube1_repeat1"/>
    <property type="match status" value="1"/>
</dbReference>
<dbReference type="Gene3D" id="3.30.70.330">
    <property type="match status" value="2"/>
</dbReference>
<dbReference type="Gene3D" id="3.40.50.720">
    <property type="entry name" value="NAD(P)-binding Rossmann-like Domain"/>
    <property type="match status" value="1"/>
</dbReference>
<dbReference type="eggNOG" id="KOG2012">
    <property type="taxonomic scope" value="Eukaryota"/>
</dbReference>
<feature type="region of interest" description="Disordered" evidence="25">
    <location>
        <begin position="1"/>
        <end position="192"/>
    </location>
</feature>
<dbReference type="Pfam" id="PF16190">
    <property type="entry name" value="E1_FCCH"/>
    <property type="match status" value="1"/>
</dbReference>
<feature type="region of interest" description="Disordered" evidence="25">
    <location>
        <begin position="602"/>
        <end position="634"/>
    </location>
</feature>
<dbReference type="FunFam" id="3.40.50.12550:FF:000001">
    <property type="entry name" value="Ubiquitin-activating enzyme E1 1"/>
    <property type="match status" value="1"/>
</dbReference>
<dbReference type="InterPro" id="IPR018075">
    <property type="entry name" value="UBQ-activ_enz_E1"/>
</dbReference>
<keyword evidence="11 24" id="KW-0833">Ubl conjugation pathway</keyword>
<feature type="compositionally biased region" description="Polar residues" evidence="25">
    <location>
        <begin position="1014"/>
        <end position="1023"/>
    </location>
</feature>
<dbReference type="InterPro" id="IPR036443">
    <property type="entry name" value="Znf_RanBP2_sf"/>
</dbReference>
<evidence type="ECO:0000256" key="4">
    <source>
        <dbReference type="ARBA" id="ARBA00005673"/>
    </source>
</evidence>
<dbReference type="InterPro" id="IPR013087">
    <property type="entry name" value="Znf_C2H2_type"/>
</dbReference>
<feature type="domain" description="C2H2-type" evidence="27">
    <location>
        <begin position="835"/>
        <end position="865"/>
    </location>
</feature>
<dbReference type="GO" id="GO:0000398">
    <property type="term" value="P:mRNA splicing, via spliceosome"/>
    <property type="evidence" value="ECO:0007669"/>
    <property type="project" value="TreeGrafter"/>
</dbReference>
<evidence type="ECO:0000256" key="1">
    <source>
        <dbReference type="ARBA" id="ARBA00000488"/>
    </source>
</evidence>
<dbReference type="InterPro" id="IPR042302">
    <property type="entry name" value="E1_FCCH_sf"/>
</dbReference>
<dbReference type="Gene3D" id="4.10.1060.10">
    <property type="entry name" value="Zinc finger, RanBP2-type"/>
    <property type="match status" value="1"/>
</dbReference>
<protein>
    <recommendedName>
        <fullName evidence="18">RNA-binding protein 10</fullName>
        <ecNumber evidence="5">6.2.1.45</ecNumber>
    </recommendedName>
    <alternativeName>
        <fullName evidence="19">RNA-binding motif protein 10</fullName>
    </alternativeName>
    <alternativeName>
        <fullName evidence="16">Ubiquitin-activating enzyme E1</fullName>
    </alternativeName>
</protein>
<evidence type="ECO:0000256" key="12">
    <source>
        <dbReference type="ARBA" id="ARBA00022833"/>
    </source>
</evidence>
<comment type="similarity">
    <text evidence="4 24">Belongs to the ubiquitin-activating E1 family.</text>
</comment>
<dbReference type="InterPro" id="IPR034992">
    <property type="entry name" value="RBM10_RRM2"/>
</dbReference>
<dbReference type="Gene3D" id="3.10.290.60">
    <property type="entry name" value="Ubiquitin-activating enzyme E1, UFD domain"/>
    <property type="match status" value="1"/>
</dbReference>
<evidence type="ECO:0000259" key="29">
    <source>
        <dbReference type="PROSITE" id="PS50199"/>
    </source>
</evidence>
<gene>
    <name evidence="30" type="ORF">H920_13563</name>
</gene>
<evidence type="ECO:0000256" key="10">
    <source>
        <dbReference type="ARBA" id="ARBA00022771"/>
    </source>
</evidence>
<dbReference type="PRINTS" id="PR01849">
    <property type="entry name" value="UBIQUITINACT"/>
</dbReference>
<dbReference type="SMART" id="SM00443">
    <property type="entry name" value="G_patch"/>
    <property type="match status" value="1"/>
</dbReference>
<dbReference type="Pfam" id="PF00899">
    <property type="entry name" value="ThiF"/>
    <property type="match status" value="1"/>
</dbReference>
<comment type="subunit">
    <text evidence="17">Associates with the spliceosome. Component of a large chromatin remodeling complex, at least composed of MYSM1, PCAF, RBM10 and KIF11/TRIP5.</text>
</comment>
<evidence type="ECO:0000256" key="7">
    <source>
        <dbReference type="ARBA" id="ARBA00022723"/>
    </source>
</evidence>
<organism evidence="30 31">
    <name type="scientific">Fukomys damarensis</name>
    <name type="common">Damaraland mole rat</name>
    <name type="synonym">Cryptomys damarensis</name>
    <dbReference type="NCBI Taxonomy" id="885580"/>
    <lineage>
        <taxon>Eukaryota</taxon>
        <taxon>Metazoa</taxon>
        <taxon>Chordata</taxon>
        <taxon>Craniata</taxon>
        <taxon>Vertebrata</taxon>
        <taxon>Euteleostomi</taxon>
        <taxon>Mammalia</taxon>
        <taxon>Eutheria</taxon>
        <taxon>Euarchontoglires</taxon>
        <taxon>Glires</taxon>
        <taxon>Rodentia</taxon>
        <taxon>Hystricomorpha</taxon>
        <taxon>Bathyergidae</taxon>
        <taxon>Fukomys</taxon>
    </lineage>
</organism>
<evidence type="ECO:0000259" key="27">
    <source>
        <dbReference type="PROSITE" id="PS50157"/>
    </source>
</evidence>
<dbReference type="CDD" id="cd12753">
    <property type="entry name" value="RRM1_RBM10"/>
    <property type="match status" value="1"/>
</dbReference>
<dbReference type="GO" id="GO:0048255">
    <property type="term" value="P:mRNA stabilization"/>
    <property type="evidence" value="ECO:0007669"/>
    <property type="project" value="UniProtKB-ARBA"/>
</dbReference>
<feature type="active site" description="Glycyl thioester intermediate" evidence="23">
    <location>
        <position position="1649"/>
    </location>
</feature>
<dbReference type="EMBL" id="KN123428">
    <property type="protein sequence ID" value="KFO25049.1"/>
    <property type="molecule type" value="Genomic_DNA"/>
</dbReference>
<dbReference type="UniPathway" id="UPA00143"/>
<feature type="region of interest" description="Disordered" evidence="25">
    <location>
        <begin position="740"/>
        <end position="761"/>
    </location>
</feature>
<dbReference type="Pfam" id="PF17780">
    <property type="entry name" value="OCRE"/>
    <property type="match status" value="1"/>
</dbReference>
<dbReference type="Pfam" id="PF00076">
    <property type="entry name" value="RRM_1"/>
    <property type="match status" value="1"/>
</dbReference>
<dbReference type="Gene3D" id="1.10.10.2660">
    <property type="entry name" value="Ubiquitin-activating enzyme E1, SCCH domain"/>
    <property type="match status" value="1"/>
</dbReference>
<feature type="region of interest" description="Disordered" evidence="25">
    <location>
        <begin position="696"/>
        <end position="721"/>
    </location>
</feature>
<evidence type="ECO:0000256" key="22">
    <source>
        <dbReference type="PROSITE-ProRule" id="PRU00322"/>
    </source>
</evidence>
<evidence type="ECO:0000256" key="11">
    <source>
        <dbReference type="ARBA" id="ARBA00022786"/>
    </source>
</evidence>
<accession>A0A091CZ08</accession>
<feature type="compositionally biased region" description="Basic and acidic residues" evidence="25">
    <location>
        <begin position="819"/>
        <end position="829"/>
    </location>
</feature>
<dbReference type="InterPro" id="IPR018074">
    <property type="entry name" value="UBQ-activ_enz_E1_CS"/>
</dbReference>
<feature type="compositionally biased region" description="Polar residues" evidence="25">
    <location>
        <begin position="1038"/>
        <end position="1047"/>
    </location>
</feature>
<evidence type="ECO:0000256" key="2">
    <source>
        <dbReference type="ARBA" id="ARBA00004123"/>
    </source>
</evidence>
<dbReference type="InterPro" id="IPR000011">
    <property type="entry name" value="UBQ/SUMO-activ_enz_E1-like"/>
</dbReference>
<evidence type="ECO:0000256" key="19">
    <source>
        <dbReference type="ARBA" id="ARBA00075688"/>
    </source>
</evidence>
<dbReference type="Pfam" id="PF10585">
    <property type="entry name" value="UBA_E1_SCCH"/>
    <property type="match status" value="1"/>
</dbReference>
<dbReference type="SMART" id="SM00985">
    <property type="entry name" value="UBA_e1_C"/>
    <property type="match status" value="1"/>
</dbReference>
<dbReference type="CDD" id="cd16167">
    <property type="entry name" value="OCRE_RBM10"/>
    <property type="match status" value="1"/>
</dbReference>
<dbReference type="CDD" id="cd01490">
    <property type="entry name" value="Ube1_repeat2"/>
    <property type="match status" value="1"/>
</dbReference>
<keyword evidence="8" id="KW-0677">Repeat</keyword>
<evidence type="ECO:0000256" key="23">
    <source>
        <dbReference type="PROSITE-ProRule" id="PRU10132"/>
    </source>
</evidence>
<dbReference type="InterPro" id="IPR000467">
    <property type="entry name" value="G_patch_dom"/>
</dbReference>
<feature type="region of interest" description="Disordered" evidence="25">
    <location>
        <begin position="487"/>
        <end position="507"/>
    </location>
</feature>
<keyword evidence="13 24" id="KW-0067">ATP-binding</keyword>
<dbReference type="FunFam" id="2.40.30.180:FF:000001">
    <property type="entry name" value="ubiquitin-like modifier-activating enzyme 1"/>
    <property type="match status" value="1"/>
</dbReference>
<feature type="compositionally biased region" description="Acidic residues" evidence="25">
    <location>
        <begin position="124"/>
        <end position="135"/>
    </location>
</feature>
<dbReference type="InterPro" id="IPR019572">
    <property type="entry name" value="UBA_E1_SCCH"/>
</dbReference>
<dbReference type="FunFam" id="3.50.50.80:FF:000001">
    <property type="entry name" value="ubiquitin-like modifier-activating enzyme 1"/>
    <property type="match status" value="1"/>
</dbReference>
<feature type="compositionally biased region" description="Basic residues" evidence="25">
    <location>
        <begin position="145"/>
        <end position="154"/>
    </location>
</feature>
<evidence type="ECO:0000313" key="30">
    <source>
        <dbReference type="EMBL" id="KFO25049.1"/>
    </source>
</evidence>